<name>A0A2P2P620_RHIMU</name>
<feature type="chain" id="PRO_5015142847" evidence="1">
    <location>
        <begin position="27"/>
        <end position="37"/>
    </location>
</feature>
<keyword evidence="1" id="KW-0732">Signal</keyword>
<sequence length="37" mass="4248">MSMFSISHSFVHCFLCSCFAMLPTQSEKANQYMMVIP</sequence>
<protein>
    <submittedName>
        <fullName evidence="2">Uncharacterized protein</fullName>
    </submittedName>
</protein>
<reference evidence="2" key="1">
    <citation type="submission" date="2018-02" db="EMBL/GenBank/DDBJ databases">
        <title>Rhizophora mucronata_Transcriptome.</title>
        <authorList>
            <person name="Meera S.P."/>
            <person name="Sreeshan A."/>
            <person name="Augustine A."/>
        </authorList>
    </citation>
    <scope>NUCLEOTIDE SEQUENCE</scope>
    <source>
        <tissue evidence="2">Leaf</tissue>
    </source>
</reference>
<dbReference type="EMBL" id="GGEC01069673">
    <property type="protein sequence ID" value="MBX50157.1"/>
    <property type="molecule type" value="Transcribed_RNA"/>
</dbReference>
<organism evidence="2">
    <name type="scientific">Rhizophora mucronata</name>
    <name type="common">Asiatic mangrove</name>
    <dbReference type="NCBI Taxonomy" id="61149"/>
    <lineage>
        <taxon>Eukaryota</taxon>
        <taxon>Viridiplantae</taxon>
        <taxon>Streptophyta</taxon>
        <taxon>Embryophyta</taxon>
        <taxon>Tracheophyta</taxon>
        <taxon>Spermatophyta</taxon>
        <taxon>Magnoliopsida</taxon>
        <taxon>eudicotyledons</taxon>
        <taxon>Gunneridae</taxon>
        <taxon>Pentapetalae</taxon>
        <taxon>rosids</taxon>
        <taxon>fabids</taxon>
        <taxon>Malpighiales</taxon>
        <taxon>Rhizophoraceae</taxon>
        <taxon>Rhizophora</taxon>
    </lineage>
</organism>
<evidence type="ECO:0000256" key="1">
    <source>
        <dbReference type="SAM" id="SignalP"/>
    </source>
</evidence>
<proteinExistence type="predicted"/>
<evidence type="ECO:0000313" key="2">
    <source>
        <dbReference type="EMBL" id="MBX50157.1"/>
    </source>
</evidence>
<feature type="signal peptide" evidence="1">
    <location>
        <begin position="1"/>
        <end position="26"/>
    </location>
</feature>
<dbReference type="AlphaFoldDB" id="A0A2P2P620"/>
<accession>A0A2P2P620</accession>